<protein>
    <submittedName>
        <fullName evidence="1">DUF4170 domain-containing protein</fullName>
    </submittedName>
</protein>
<evidence type="ECO:0000313" key="1">
    <source>
        <dbReference type="EMBL" id="MFD2265389.1"/>
    </source>
</evidence>
<dbReference type="InterPro" id="IPR025226">
    <property type="entry name" value="DUF4170"/>
</dbReference>
<dbReference type="Pfam" id="PF13773">
    <property type="entry name" value="DUF4170"/>
    <property type="match status" value="2"/>
</dbReference>
<accession>A0ABW5DY60</accession>
<keyword evidence="2" id="KW-1185">Reference proteome</keyword>
<evidence type="ECO:0000313" key="2">
    <source>
        <dbReference type="Proteomes" id="UP001597295"/>
    </source>
</evidence>
<dbReference type="Gene3D" id="3.30.70.2400">
    <property type="entry name" value="Uncharacterised protein PF13773, DUF4170"/>
    <property type="match status" value="2"/>
</dbReference>
<comment type="caution">
    <text evidence="1">The sequence shown here is derived from an EMBL/GenBank/DDBJ whole genome shotgun (WGS) entry which is preliminary data.</text>
</comment>
<sequence>MTADNASGIVRTKQRIRVKRKGTVMPSRYWVVGGEYTDTAFTNVVAGTEEEHIGPFSSYEEAKDVWQKKAWSTVDTATRRYRIVEEPGPKKPKRYWVIGGEYVDTGFRQLVAGAAEERIGPFETYEDAHAAWQKAAWASVDTATKRYRVVEETAV</sequence>
<dbReference type="EMBL" id="JBHUIP010000016">
    <property type="protein sequence ID" value="MFD2265389.1"/>
    <property type="molecule type" value="Genomic_DNA"/>
</dbReference>
<organism evidence="1 2">
    <name type="scientific">Lacibacterium aquatile</name>
    <dbReference type="NCBI Taxonomy" id="1168082"/>
    <lineage>
        <taxon>Bacteria</taxon>
        <taxon>Pseudomonadati</taxon>
        <taxon>Pseudomonadota</taxon>
        <taxon>Alphaproteobacteria</taxon>
        <taxon>Rhodospirillales</taxon>
        <taxon>Rhodospirillaceae</taxon>
    </lineage>
</organism>
<dbReference type="Proteomes" id="UP001597295">
    <property type="component" value="Unassembled WGS sequence"/>
</dbReference>
<proteinExistence type="predicted"/>
<name>A0ABW5DY60_9PROT</name>
<gene>
    <name evidence="1" type="ORF">ACFSM5_20975</name>
</gene>
<dbReference type="RefSeq" id="WP_379878676.1">
    <property type="nucleotide sequence ID" value="NZ_JBHUIP010000016.1"/>
</dbReference>
<reference evidence="2" key="1">
    <citation type="journal article" date="2019" name="Int. J. Syst. Evol. Microbiol.">
        <title>The Global Catalogue of Microorganisms (GCM) 10K type strain sequencing project: providing services to taxonomists for standard genome sequencing and annotation.</title>
        <authorList>
            <consortium name="The Broad Institute Genomics Platform"/>
            <consortium name="The Broad Institute Genome Sequencing Center for Infectious Disease"/>
            <person name="Wu L."/>
            <person name="Ma J."/>
        </authorList>
    </citation>
    <scope>NUCLEOTIDE SEQUENCE [LARGE SCALE GENOMIC DNA]</scope>
    <source>
        <strain evidence="2">CGMCC 1.19062</strain>
    </source>
</reference>